<dbReference type="PANTHER" id="PTHR11709:SF394">
    <property type="entry name" value="FI03373P-RELATED"/>
    <property type="match status" value="1"/>
</dbReference>
<feature type="domain" description="Plastocyanin-like" evidence="5">
    <location>
        <begin position="71"/>
        <end position="153"/>
    </location>
</feature>
<dbReference type="GO" id="GO:0016491">
    <property type="term" value="F:oxidoreductase activity"/>
    <property type="evidence" value="ECO:0007669"/>
    <property type="project" value="UniProtKB-KW"/>
</dbReference>
<protein>
    <submittedName>
        <fullName evidence="6">L-ascorbate oxidase</fullName>
    </submittedName>
</protein>
<comment type="similarity">
    <text evidence="1">Belongs to the multicopper oxidase family.</text>
</comment>
<comment type="caution">
    <text evidence="6">The sequence shown here is derived from an EMBL/GenBank/DDBJ whole genome shotgun (WGS) entry which is preliminary data.</text>
</comment>
<sequence length="202" mass="22024">MSLDGGREEADPVRLTKAGGCGYIKEGHGVRVSVEWQCRGCRNNGGACAGSRYRHSHFCHLSTGAAHTWLVCLGDRVVVNVKNLLHSDGLTMHWHGLTMRGSSTTDPDSPAEGTPYMDGTPGITQCAIPARSTFKYSFIASNAGTHFYHSHAVREPAANDPNRDTYDYDLSEHVILVSFGMCSRDGDSVARRTDIEYICTSI</sequence>
<keyword evidence="2" id="KW-0479">Metal-binding</keyword>
<dbReference type="EMBL" id="VSRR010000091">
    <property type="protein sequence ID" value="MPC09898.1"/>
    <property type="molecule type" value="Genomic_DNA"/>
</dbReference>
<dbReference type="SUPFAM" id="SSF49503">
    <property type="entry name" value="Cupredoxins"/>
    <property type="match status" value="1"/>
</dbReference>
<accession>A0A5B7CLF5</accession>
<evidence type="ECO:0000313" key="7">
    <source>
        <dbReference type="Proteomes" id="UP000324222"/>
    </source>
</evidence>
<gene>
    <name evidence="6" type="primary">ASO_0</name>
    <name evidence="6" type="ORF">E2C01_002516</name>
</gene>
<evidence type="ECO:0000256" key="4">
    <source>
        <dbReference type="ARBA" id="ARBA00023008"/>
    </source>
</evidence>
<evidence type="ECO:0000256" key="1">
    <source>
        <dbReference type="ARBA" id="ARBA00010609"/>
    </source>
</evidence>
<dbReference type="OrthoDB" id="2121828at2759"/>
<dbReference type="PANTHER" id="PTHR11709">
    <property type="entry name" value="MULTI-COPPER OXIDASE"/>
    <property type="match status" value="1"/>
</dbReference>
<dbReference type="GO" id="GO:0005507">
    <property type="term" value="F:copper ion binding"/>
    <property type="evidence" value="ECO:0007669"/>
    <property type="project" value="InterPro"/>
</dbReference>
<dbReference type="GO" id="GO:0006826">
    <property type="term" value="P:iron ion transport"/>
    <property type="evidence" value="ECO:0007669"/>
    <property type="project" value="TreeGrafter"/>
</dbReference>
<evidence type="ECO:0000256" key="2">
    <source>
        <dbReference type="ARBA" id="ARBA00022723"/>
    </source>
</evidence>
<keyword evidence="7" id="KW-1185">Reference proteome</keyword>
<evidence type="ECO:0000259" key="5">
    <source>
        <dbReference type="Pfam" id="PF07732"/>
    </source>
</evidence>
<organism evidence="6 7">
    <name type="scientific">Portunus trituberculatus</name>
    <name type="common">Swimming crab</name>
    <name type="synonym">Neptunus trituberculatus</name>
    <dbReference type="NCBI Taxonomy" id="210409"/>
    <lineage>
        <taxon>Eukaryota</taxon>
        <taxon>Metazoa</taxon>
        <taxon>Ecdysozoa</taxon>
        <taxon>Arthropoda</taxon>
        <taxon>Crustacea</taxon>
        <taxon>Multicrustacea</taxon>
        <taxon>Malacostraca</taxon>
        <taxon>Eumalacostraca</taxon>
        <taxon>Eucarida</taxon>
        <taxon>Decapoda</taxon>
        <taxon>Pleocyemata</taxon>
        <taxon>Brachyura</taxon>
        <taxon>Eubrachyura</taxon>
        <taxon>Portunoidea</taxon>
        <taxon>Portunidae</taxon>
        <taxon>Portuninae</taxon>
        <taxon>Portunus</taxon>
    </lineage>
</organism>
<dbReference type="Gene3D" id="2.60.40.420">
    <property type="entry name" value="Cupredoxins - blue copper proteins"/>
    <property type="match status" value="1"/>
</dbReference>
<evidence type="ECO:0000256" key="3">
    <source>
        <dbReference type="ARBA" id="ARBA00023002"/>
    </source>
</evidence>
<name>A0A5B7CLF5_PORTR</name>
<dbReference type="InterPro" id="IPR008972">
    <property type="entry name" value="Cupredoxin"/>
</dbReference>
<proteinExistence type="inferred from homology"/>
<evidence type="ECO:0000313" key="6">
    <source>
        <dbReference type="EMBL" id="MPC09898.1"/>
    </source>
</evidence>
<dbReference type="Proteomes" id="UP000324222">
    <property type="component" value="Unassembled WGS sequence"/>
</dbReference>
<dbReference type="Pfam" id="PF07732">
    <property type="entry name" value="Cu-oxidase_3"/>
    <property type="match status" value="1"/>
</dbReference>
<dbReference type="GO" id="GO:0005886">
    <property type="term" value="C:plasma membrane"/>
    <property type="evidence" value="ECO:0007669"/>
    <property type="project" value="TreeGrafter"/>
</dbReference>
<keyword evidence="3" id="KW-0560">Oxidoreductase</keyword>
<keyword evidence="4" id="KW-0186">Copper</keyword>
<reference evidence="6 7" key="1">
    <citation type="submission" date="2019-05" db="EMBL/GenBank/DDBJ databases">
        <title>Another draft genome of Portunus trituberculatus and its Hox gene families provides insights of decapod evolution.</title>
        <authorList>
            <person name="Jeong J.-H."/>
            <person name="Song I."/>
            <person name="Kim S."/>
            <person name="Choi T."/>
            <person name="Kim D."/>
            <person name="Ryu S."/>
            <person name="Kim W."/>
        </authorList>
    </citation>
    <scope>NUCLEOTIDE SEQUENCE [LARGE SCALE GENOMIC DNA]</scope>
    <source>
        <tissue evidence="6">Muscle</tissue>
    </source>
</reference>
<dbReference type="InterPro" id="IPR011707">
    <property type="entry name" value="Cu-oxidase-like_N"/>
</dbReference>
<dbReference type="AlphaFoldDB" id="A0A5B7CLF5"/>
<dbReference type="InterPro" id="IPR045087">
    <property type="entry name" value="Cu-oxidase_fam"/>
</dbReference>